<comment type="subcellular location">
    <subcellularLocation>
        <location evidence="1">Nucleus</location>
    </subcellularLocation>
</comment>
<evidence type="ECO:0000256" key="5">
    <source>
        <dbReference type="SAM" id="MobiDB-lite"/>
    </source>
</evidence>
<evidence type="ECO:0000256" key="1">
    <source>
        <dbReference type="ARBA" id="ARBA00004123"/>
    </source>
</evidence>
<accession>B8M041</accession>
<dbReference type="VEuPathDB" id="FungiDB:TSTA_083700"/>
<dbReference type="GO" id="GO:0005634">
    <property type="term" value="C:nucleus"/>
    <property type="evidence" value="ECO:0007669"/>
    <property type="project" value="UniProtKB-SubCell"/>
</dbReference>
<dbReference type="GeneID" id="8101463"/>
<dbReference type="InterPro" id="IPR050987">
    <property type="entry name" value="AtrR-like"/>
</dbReference>
<evidence type="ECO:0000313" key="7">
    <source>
        <dbReference type="Proteomes" id="UP000001745"/>
    </source>
</evidence>
<dbReference type="PhylomeDB" id="B8M041"/>
<dbReference type="InParanoid" id="B8M041"/>
<dbReference type="eggNOG" id="ENOG502SHIH">
    <property type="taxonomic scope" value="Eukaryota"/>
</dbReference>
<name>B8M041_TALSN</name>
<dbReference type="GO" id="GO:0003700">
    <property type="term" value="F:DNA-binding transcription factor activity"/>
    <property type="evidence" value="ECO:0007669"/>
    <property type="project" value="InterPro"/>
</dbReference>
<protein>
    <recommendedName>
        <fullName evidence="8">Transcription factor domain-containing protein</fullName>
    </recommendedName>
</protein>
<evidence type="ECO:0008006" key="8">
    <source>
        <dbReference type="Google" id="ProtNLM"/>
    </source>
</evidence>
<dbReference type="EMBL" id="EQ962653">
    <property type="protein sequence ID" value="EED21138.1"/>
    <property type="molecule type" value="Genomic_DNA"/>
</dbReference>
<dbReference type="RefSeq" id="XP_002478101.1">
    <property type="nucleotide sequence ID" value="XM_002478056.1"/>
</dbReference>
<proteinExistence type="predicted"/>
<dbReference type="OrthoDB" id="39175at2759"/>
<dbReference type="GO" id="GO:0003677">
    <property type="term" value="F:DNA binding"/>
    <property type="evidence" value="ECO:0007669"/>
    <property type="project" value="UniProtKB-KW"/>
</dbReference>
<keyword evidence="3" id="KW-0238">DNA-binding</keyword>
<feature type="compositionally biased region" description="Polar residues" evidence="5">
    <location>
        <begin position="606"/>
        <end position="619"/>
    </location>
</feature>
<sequence>MSSVTDVIAGRTERIRSLTSRVHQLENTLHDLGHSDLDEELPEVSNLSVRGSVRQAGKDDGSEAVDKGEGTTQQSLQSSWRLMTDLESQASHSARPRSTPSSTTPSGTSQVGISAVQREALNKVLSALDEFGKSPSLQDWSTASRKPWDDEELGDYDLTASEIINIFATPDTPLSGLNWSNTKFASYPSTELLGKTLLEGKIQDDQKTLLYKIILNFQAGMILAHREKHLRHKYTVKGHIEHIRAQKFRDVLSKLDQITFRTPPSLHLLRAQCIGVVILQYFGNLPEAWSMMAAASRTFISLGYDRIIYTKKIATTSDFTQEDVDGCVVWCYQLDRSLSLLLRRQPLLPRMSTSPQLRVVGSGLPEGVGYPRRAFIPMNIHFAHIQGEIAFLMDTSKNAVQWKDLESLRVKMKAFWEKFCEWQAEAPNSVREQLRRDIRYLEFKYHATETLLLQLPSELATSSQLRKQAVEFARKTFQRFEYMVRDWDKIEMMDLGWDLMLYCLSPLCVLTYDIINTRDDEDLMLVSHYGKFICDRIYATSTNNPLAKRISDLFMVVLGICDTLNASASTGATETTAAQAYPTNHTPRRKNFMNFETFFGTNGAATDSSSNAHGTNLSENGGGGSTMDATGARAGNVENPKESEEQFLKLLTYKVKLGWSGESLVYARSLW</sequence>
<dbReference type="HOGENOM" id="CLU_409492_0_0_1"/>
<dbReference type="PANTHER" id="PTHR46910">
    <property type="entry name" value="TRANSCRIPTION FACTOR PDR1"/>
    <property type="match status" value="1"/>
</dbReference>
<evidence type="ECO:0000256" key="4">
    <source>
        <dbReference type="ARBA" id="ARBA00023242"/>
    </source>
</evidence>
<feature type="compositionally biased region" description="Polar residues" evidence="5">
    <location>
        <begin position="70"/>
        <end position="89"/>
    </location>
</feature>
<keyword evidence="2" id="KW-0479">Metal-binding</keyword>
<feature type="compositionally biased region" description="Basic and acidic residues" evidence="5">
    <location>
        <begin position="56"/>
        <end position="69"/>
    </location>
</feature>
<feature type="compositionally biased region" description="Low complexity" evidence="5">
    <location>
        <begin position="90"/>
        <end position="109"/>
    </location>
</feature>
<dbReference type="AlphaFoldDB" id="B8M041"/>
<keyword evidence="4" id="KW-0539">Nucleus</keyword>
<feature type="region of interest" description="Disordered" evidence="5">
    <location>
        <begin position="606"/>
        <end position="641"/>
    </location>
</feature>
<evidence type="ECO:0000256" key="3">
    <source>
        <dbReference type="ARBA" id="ARBA00023125"/>
    </source>
</evidence>
<gene>
    <name evidence="6" type="ORF">TSTA_083700</name>
</gene>
<keyword evidence="7" id="KW-1185">Reference proteome</keyword>
<dbReference type="PANTHER" id="PTHR46910:SF3">
    <property type="entry name" value="HALOTOLERANCE PROTEIN 9-RELATED"/>
    <property type="match status" value="1"/>
</dbReference>
<dbReference type="CDD" id="cd12148">
    <property type="entry name" value="fungal_TF_MHR"/>
    <property type="match status" value="1"/>
</dbReference>
<dbReference type="Proteomes" id="UP000001745">
    <property type="component" value="Unassembled WGS sequence"/>
</dbReference>
<organism evidence="6 7">
    <name type="scientific">Talaromyces stipitatus (strain ATCC 10500 / CBS 375.48 / QM 6759 / NRRL 1006)</name>
    <name type="common">Penicillium stipitatum</name>
    <dbReference type="NCBI Taxonomy" id="441959"/>
    <lineage>
        <taxon>Eukaryota</taxon>
        <taxon>Fungi</taxon>
        <taxon>Dikarya</taxon>
        <taxon>Ascomycota</taxon>
        <taxon>Pezizomycotina</taxon>
        <taxon>Eurotiomycetes</taxon>
        <taxon>Eurotiomycetidae</taxon>
        <taxon>Eurotiales</taxon>
        <taxon>Trichocomaceae</taxon>
        <taxon>Talaromyces</taxon>
        <taxon>Talaromyces sect. Talaromyces</taxon>
    </lineage>
</organism>
<reference evidence="7" key="1">
    <citation type="journal article" date="2015" name="Genome Announc.">
        <title>Genome sequence of the AIDS-associated pathogen Penicillium marneffei (ATCC18224) and its near taxonomic relative Talaromyces stipitatus (ATCC10500).</title>
        <authorList>
            <person name="Nierman W.C."/>
            <person name="Fedorova-Abrams N.D."/>
            <person name="Andrianopoulos A."/>
        </authorList>
    </citation>
    <scope>NUCLEOTIDE SEQUENCE [LARGE SCALE GENOMIC DNA]</scope>
    <source>
        <strain evidence="7">ATCC 10500 / CBS 375.48 / QM 6759 / NRRL 1006</strain>
    </source>
</reference>
<feature type="region of interest" description="Disordered" evidence="5">
    <location>
        <begin position="52"/>
        <end position="111"/>
    </location>
</feature>
<dbReference type="GO" id="GO:0046872">
    <property type="term" value="F:metal ion binding"/>
    <property type="evidence" value="ECO:0007669"/>
    <property type="project" value="UniProtKB-KW"/>
</dbReference>
<dbReference type="OMA" id="ELQCNPA"/>
<evidence type="ECO:0000313" key="6">
    <source>
        <dbReference type="EMBL" id="EED21138.1"/>
    </source>
</evidence>
<evidence type="ECO:0000256" key="2">
    <source>
        <dbReference type="ARBA" id="ARBA00022723"/>
    </source>
</evidence>